<dbReference type="InterPro" id="IPR013517">
    <property type="entry name" value="FG-GAP"/>
</dbReference>
<dbReference type="PANTHER" id="PTHR44103">
    <property type="entry name" value="PROPROTEIN CONVERTASE P"/>
    <property type="match status" value="1"/>
</dbReference>
<evidence type="ECO:0000313" key="4">
    <source>
        <dbReference type="Proteomes" id="UP001592530"/>
    </source>
</evidence>
<dbReference type="Gene3D" id="2.115.10.10">
    <property type="entry name" value="Tachylectin 2"/>
    <property type="match status" value="1"/>
</dbReference>
<accession>A0ABV6WY86</accession>
<reference evidence="3 4" key="1">
    <citation type="submission" date="2024-09" db="EMBL/GenBank/DDBJ databases">
        <authorList>
            <person name="Lee S.D."/>
        </authorList>
    </citation>
    <scope>NUCLEOTIDE SEQUENCE [LARGE SCALE GENOMIC DNA]</scope>
    <source>
        <strain evidence="3 4">N1-3</strain>
    </source>
</reference>
<organism evidence="3 4">
    <name type="scientific">Streptacidiphilus alkalitolerans</name>
    <dbReference type="NCBI Taxonomy" id="3342712"/>
    <lineage>
        <taxon>Bacteria</taxon>
        <taxon>Bacillati</taxon>
        <taxon>Actinomycetota</taxon>
        <taxon>Actinomycetes</taxon>
        <taxon>Kitasatosporales</taxon>
        <taxon>Streptomycetaceae</taxon>
        <taxon>Streptacidiphilus</taxon>
    </lineage>
</organism>
<dbReference type="PANTHER" id="PTHR44103:SF1">
    <property type="entry name" value="PROPROTEIN CONVERTASE P"/>
    <property type="match status" value="1"/>
</dbReference>
<evidence type="ECO:0000256" key="2">
    <source>
        <dbReference type="SAM" id="SignalP"/>
    </source>
</evidence>
<gene>
    <name evidence="3" type="ORF">ACEZDB_10085</name>
</gene>
<name>A0ABV6WY86_9ACTN</name>
<evidence type="ECO:0000313" key="3">
    <source>
        <dbReference type="EMBL" id="MFC1431000.1"/>
    </source>
</evidence>
<dbReference type="SUPFAM" id="SSF69318">
    <property type="entry name" value="Integrin alpha N-terminal domain"/>
    <property type="match status" value="1"/>
</dbReference>
<evidence type="ECO:0000256" key="1">
    <source>
        <dbReference type="ARBA" id="ARBA00022729"/>
    </source>
</evidence>
<feature type="signal peptide" evidence="2">
    <location>
        <begin position="1"/>
        <end position="30"/>
    </location>
</feature>
<protein>
    <submittedName>
        <fullName evidence="3">FG-GAP repeat domain-containing protein</fullName>
    </submittedName>
</protein>
<feature type="chain" id="PRO_5047499302" evidence="2">
    <location>
        <begin position="31"/>
        <end position="1047"/>
    </location>
</feature>
<dbReference type="Pfam" id="PF13517">
    <property type="entry name" value="FG-GAP_3"/>
    <property type="match status" value="1"/>
</dbReference>
<dbReference type="EMBL" id="JBHEZY010000003">
    <property type="protein sequence ID" value="MFC1431000.1"/>
    <property type="molecule type" value="Genomic_DNA"/>
</dbReference>
<keyword evidence="1 2" id="KW-0732">Signal</keyword>
<comment type="caution">
    <text evidence="3">The sequence shown here is derived from an EMBL/GenBank/DDBJ whole genome shotgun (WGS) entry which is preliminary data.</text>
</comment>
<dbReference type="Proteomes" id="UP001592530">
    <property type="component" value="Unassembled WGS sequence"/>
</dbReference>
<proteinExistence type="predicted"/>
<dbReference type="InterPro" id="IPR028994">
    <property type="entry name" value="Integrin_alpha_N"/>
</dbReference>
<sequence>MALRRKFAAGLASFVVAVAVIGTVPGSAVATANAPAEVATLPVPQLAAYRQDTPLVAGVTGFLHQEQDLSGYIWTDYASGADSVQTHMAGLTLASTHFMSVGGDFLAYQSGATLTVGSPVTGSWVDYTLPQSGTVNTLAAAVDGTRALVHEGDGMHLLGLNADGTVADVAVTGLPEGSGYTATPIGFQGPGDVAVVRLTPTAGSSFAAQLALLRMDTATAYPIPSTAVPATASARVSGGYLLWSTNVFHALKTDDVMAGTAGAPLTVARPTGTSTFDYAVVGQQIVLLTQPTPATPEALYSLPLDGEPAVQLDAFASQLTASVPQAPYVLAQGAGGVLTVGGTASDQAVQRLTAADDGSVTVSSVRPLPPPAESTATLSMVHGLVRQVLTVPQFNAATRFAMATTPLAGPVTGSPRAFTGYMSAENKALQPGPCAVDATCVRETDGSFYGPMYTTTTATSAQVFIPGLSVRENFSSPDTHVVDADLDYVVIDSAGTQYLWQPGQGEMITLGAVSGAAMWMDTLWRATAPGRIQASRPQNGLGAAPAVQRTISTGASCTPSEVQVAQHWLYWSCADGGPAGVYDLATGAEFAVGAGPATLGDGYLVRHDGASGELLLTDLHADSVGATSALAALPQRAGVDDDRGIDWTVDRTTGDVAYTGADNIVHVLTTGVPVSPVTAQAGAWNNAITPGEAWNFGFSASRPLASWQLVVRRATTGEVVYSYTGGPTTVSGGATWNGKRLNGSAAFDGDYHWQLLAVPADSPAAAPTQAASGTVAVFYGRMPFHSYGENGLTTLLGVLNTKAFGYSPGYGVEYTGNGRGGYPTRSVEGYWNMGSGSRQTNAVVPFGDLNGDGFNDFVVRTGAGVLEYYPNGPMGETFNAATPKVIGKGWNIYNRLISTGDLNRDGHDDLLARDAAGALWLYRGTGKGSFNSRILLGKGWNSYTKIVGVGDVNGDGNGDLVAVDTAGGLWRYLGNGKGSFGKRVRIGTGYQVYNTLAAVGDVNGHGLNSFVARDAKGVLWRFDFTATGSLQARVRVGSGWNMYSALY</sequence>
<dbReference type="RefSeq" id="WP_380551106.1">
    <property type="nucleotide sequence ID" value="NZ_JBHEZY010000003.1"/>
</dbReference>